<accession>A0ABP1QEB6</accession>
<comment type="caution">
    <text evidence="1">The sequence shown here is derived from an EMBL/GenBank/DDBJ whole genome shotgun (WGS) entry which is preliminary data.</text>
</comment>
<organism evidence="1 2">
    <name type="scientific">Orchesella dallaii</name>
    <dbReference type="NCBI Taxonomy" id="48710"/>
    <lineage>
        <taxon>Eukaryota</taxon>
        <taxon>Metazoa</taxon>
        <taxon>Ecdysozoa</taxon>
        <taxon>Arthropoda</taxon>
        <taxon>Hexapoda</taxon>
        <taxon>Collembola</taxon>
        <taxon>Entomobryomorpha</taxon>
        <taxon>Entomobryoidea</taxon>
        <taxon>Orchesellidae</taxon>
        <taxon>Orchesellinae</taxon>
        <taxon>Orchesella</taxon>
    </lineage>
</organism>
<evidence type="ECO:0000313" key="2">
    <source>
        <dbReference type="Proteomes" id="UP001642540"/>
    </source>
</evidence>
<protein>
    <submittedName>
        <fullName evidence="1">Uncharacterized protein</fullName>
    </submittedName>
</protein>
<dbReference type="Proteomes" id="UP001642540">
    <property type="component" value="Unassembled WGS sequence"/>
</dbReference>
<dbReference type="EMBL" id="CAXLJM020000028">
    <property type="protein sequence ID" value="CAL8096684.1"/>
    <property type="molecule type" value="Genomic_DNA"/>
</dbReference>
<name>A0ABP1QEB6_9HEXA</name>
<proteinExistence type="predicted"/>
<gene>
    <name evidence="1" type="ORF">ODALV1_LOCUS9423</name>
</gene>
<reference evidence="1 2" key="1">
    <citation type="submission" date="2024-08" db="EMBL/GenBank/DDBJ databases">
        <authorList>
            <person name="Cucini C."/>
            <person name="Frati F."/>
        </authorList>
    </citation>
    <scope>NUCLEOTIDE SEQUENCE [LARGE SCALE GENOMIC DNA]</scope>
</reference>
<sequence>MRVQICTARLVAFVFLSIIAVSHAFVFWIPVWKTTNSVLRYHPKKGWKPVGHGWKAGSASTHSGYKVRKPFALGLGYERSHNPHKHTGWKPKLNLKVCHLCHVPSWRWKKPRQHHHQLHHFNSPGKSHLPSIFKHIGLGVGFGRGGFGGGGYGGGNFGGRGLGGYGYGGGNFGGRGLGGYGKGHGGGGFGGNFGGRGLGGGNFGGRSLGGGFGGGNLGGRSLGGGFGGGNFGGRSLGGGFGGGGFGGGGGFKAFSSGNEGKKPKDWGGSWDW</sequence>
<evidence type="ECO:0000313" key="1">
    <source>
        <dbReference type="EMBL" id="CAL8096684.1"/>
    </source>
</evidence>
<keyword evidence="2" id="KW-1185">Reference proteome</keyword>